<reference evidence="2" key="1">
    <citation type="journal article" date="2015" name="Nature">
        <title>Complex archaea that bridge the gap between prokaryotes and eukaryotes.</title>
        <authorList>
            <person name="Spang A."/>
            <person name="Saw J.H."/>
            <person name="Jorgensen S.L."/>
            <person name="Zaremba-Niedzwiedzka K."/>
            <person name="Martijn J."/>
            <person name="Lind A.E."/>
            <person name="van Eijk R."/>
            <person name="Schleper C."/>
            <person name="Guy L."/>
            <person name="Ettema T.J."/>
        </authorList>
    </citation>
    <scope>NUCLEOTIDE SEQUENCE</scope>
</reference>
<name>A0A0F9G557_9ZZZZ</name>
<accession>A0A0F9G557</accession>
<proteinExistence type="predicted"/>
<sequence>AVVDQGRIPAGFNEALRTASDETLLLTFAKSPETSAALGKFFQGYANVIESSKVLVVLEPFPRFIFNATKLILENTATGGLRLMKPISRAKLAQGDFSPLARELTGVSLLATAIAIRQGDFPGITPGARFDEVIGPGGIRVSMAPFATIIPHLFLADLIIRVEEGRLQASTDLFKEFRKGLLSSAPQTGRAAEGIEDAFKALAQISTKADFTKFLEFMGESVGGGTFRPMQLIKDFRGEWNEAVTMARETRGQGGLAAIRNLIDPEGLPERESPTRAAAPRQPRVQLPGGRTVSGPLFSQISGAPVREPRNPIERAIVTQGFQGKALSPKTGSKKADALVNRFSGPMLELVGNVVVTGDLYLSLPNRARQEVIRNLIILAREPALALAKRASPTMFDKLKIDKLPNIQRRAMEANIDVMFKSAGIDTTAAELMQALEAQGNRELDALGLGPQGGAQ</sequence>
<comment type="caution">
    <text evidence="2">The sequence shown here is derived from an EMBL/GenBank/DDBJ whole genome shotgun (WGS) entry which is preliminary data.</text>
</comment>
<evidence type="ECO:0000313" key="2">
    <source>
        <dbReference type="EMBL" id="KKL93813.1"/>
    </source>
</evidence>
<organism evidence="2">
    <name type="scientific">marine sediment metagenome</name>
    <dbReference type="NCBI Taxonomy" id="412755"/>
    <lineage>
        <taxon>unclassified sequences</taxon>
        <taxon>metagenomes</taxon>
        <taxon>ecological metagenomes</taxon>
    </lineage>
</organism>
<protein>
    <submittedName>
        <fullName evidence="2">Uncharacterized protein</fullName>
    </submittedName>
</protein>
<evidence type="ECO:0000256" key="1">
    <source>
        <dbReference type="SAM" id="MobiDB-lite"/>
    </source>
</evidence>
<dbReference type="AlphaFoldDB" id="A0A0F9G557"/>
<dbReference type="EMBL" id="LAZR01019092">
    <property type="protein sequence ID" value="KKL93813.1"/>
    <property type="molecule type" value="Genomic_DNA"/>
</dbReference>
<gene>
    <name evidence="2" type="ORF">LCGC14_1870900</name>
</gene>
<feature type="non-terminal residue" evidence="2">
    <location>
        <position position="1"/>
    </location>
</feature>
<feature type="region of interest" description="Disordered" evidence="1">
    <location>
        <begin position="265"/>
        <end position="292"/>
    </location>
</feature>